<proteinExistence type="predicted"/>
<evidence type="ECO:0000313" key="2">
    <source>
        <dbReference type="EMBL" id="RMM05375.1"/>
    </source>
</evidence>
<organism evidence="2 3">
    <name type="scientific">Pseudomonas caricapapayae</name>
    <dbReference type="NCBI Taxonomy" id="46678"/>
    <lineage>
        <taxon>Bacteria</taxon>
        <taxon>Pseudomonadati</taxon>
        <taxon>Pseudomonadota</taxon>
        <taxon>Gammaproteobacteria</taxon>
        <taxon>Pseudomonadales</taxon>
        <taxon>Pseudomonadaceae</taxon>
        <taxon>Pseudomonas</taxon>
    </lineage>
</organism>
<dbReference type="InterPro" id="IPR052026">
    <property type="entry name" value="ExeA_AAA_ATPase_DNA-bind"/>
</dbReference>
<dbReference type="Pfam" id="PF13401">
    <property type="entry name" value="AAA_22"/>
    <property type="match status" value="1"/>
</dbReference>
<dbReference type="InterPro" id="IPR027417">
    <property type="entry name" value="P-loop_NTPase"/>
</dbReference>
<dbReference type="AlphaFoldDB" id="A0A0P9MW67"/>
<name>A0A0P9MW67_9PSED</name>
<dbReference type="InterPro" id="IPR049945">
    <property type="entry name" value="AAA_22"/>
</dbReference>
<protein>
    <recommendedName>
        <fullName evidence="1">AAA+ ATPase domain-containing protein</fullName>
    </recommendedName>
</protein>
<accession>A0A0P9MW67</accession>
<dbReference type="InterPro" id="IPR003593">
    <property type="entry name" value="AAA+_ATPase"/>
</dbReference>
<gene>
    <name evidence="2" type="ORF">ALQ84_200246</name>
</gene>
<feature type="domain" description="AAA+ ATPase" evidence="1">
    <location>
        <begin position="42"/>
        <end position="189"/>
    </location>
</feature>
<sequence length="326" mass="36244">MLSDIRSHYGFTRDFSLLSQCAFFETAQLQLVLKELKLAIKDGKLIVLSGMVGTGKTSTLQRIQASLEQEKEILIAQSLALNIGHVTIETLELALFCDLATDKDEPMPKKSEQRPRALRELIKKKKKPVVLFIDDAHQLSEDTLLGLKRLMEVMRGGKSPLSIVMAGHPKLRNDLVHPSMEQIGGRVTLFEFDSLGPDRRAYLDWVLSQVSASKTKPQALLTDAAATLLCERLATPLQFELYLDRAFTEGFRVGQKPIDVDTIEAVLSPDLNAMGARLMRNGYNVKQLTDTLGVKPREVRSFLAGQLAAERTQELHDRLLAAGVPV</sequence>
<dbReference type="Proteomes" id="UP000278587">
    <property type="component" value="Unassembled WGS sequence"/>
</dbReference>
<dbReference type="SMART" id="SM00382">
    <property type="entry name" value="AAA"/>
    <property type="match status" value="1"/>
</dbReference>
<comment type="caution">
    <text evidence="2">The sequence shown here is derived from an EMBL/GenBank/DDBJ whole genome shotgun (WGS) entry which is preliminary data.</text>
</comment>
<reference evidence="2 3" key="1">
    <citation type="submission" date="2018-08" db="EMBL/GenBank/DDBJ databases">
        <title>Recombination of ecologically and evolutionarily significant loci maintains genetic cohesion in the Pseudomonas syringae species complex.</title>
        <authorList>
            <person name="Dillon M."/>
            <person name="Thakur S."/>
            <person name="Almeida R.N.D."/>
            <person name="Weir B.S."/>
            <person name="Guttman D.S."/>
        </authorList>
    </citation>
    <scope>NUCLEOTIDE SEQUENCE [LARGE SCALE GENOMIC DNA]</scope>
    <source>
        <strain evidence="2 3">ICMP 4086</strain>
    </source>
</reference>
<dbReference type="CDD" id="cd00009">
    <property type="entry name" value="AAA"/>
    <property type="match status" value="1"/>
</dbReference>
<dbReference type="PANTHER" id="PTHR35894:SF1">
    <property type="entry name" value="PHOSPHORIBULOKINASE _ URIDINE KINASE FAMILY"/>
    <property type="match status" value="1"/>
</dbReference>
<dbReference type="EMBL" id="RBOC01000169">
    <property type="protein sequence ID" value="RMM05375.1"/>
    <property type="molecule type" value="Genomic_DNA"/>
</dbReference>
<dbReference type="OrthoDB" id="9783370at2"/>
<dbReference type="GO" id="GO:0016887">
    <property type="term" value="F:ATP hydrolysis activity"/>
    <property type="evidence" value="ECO:0007669"/>
    <property type="project" value="InterPro"/>
</dbReference>
<evidence type="ECO:0000313" key="3">
    <source>
        <dbReference type="Proteomes" id="UP000278587"/>
    </source>
</evidence>
<dbReference type="Gene3D" id="3.40.50.300">
    <property type="entry name" value="P-loop containing nucleotide triphosphate hydrolases"/>
    <property type="match status" value="1"/>
</dbReference>
<dbReference type="RefSeq" id="WP_055007874.1">
    <property type="nucleotide sequence ID" value="NZ_LJPW01000016.1"/>
</dbReference>
<evidence type="ECO:0000259" key="1">
    <source>
        <dbReference type="SMART" id="SM00382"/>
    </source>
</evidence>
<dbReference type="SUPFAM" id="SSF52540">
    <property type="entry name" value="P-loop containing nucleoside triphosphate hydrolases"/>
    <property type="match status" value="1"/>
</dbReference>
<dbReference type="PANTHER" id="PTHR35894">
    <property type="entry name" value="GENERAL SECRETION PATHWAY PROTEIN A-RELATED"/>
    <property type="match status" value="1"/>
</dbReference>